<dbReference type="Proteomes" id="UP000198888">
    <property type="component" value="Unassembled WGS sequence"/>
</dbReference>
<dbReference type="InterPro" id="IPR058810">
    <property type="entry name" value="DUF8073_C"/>
</dbReference>
<dbReference type="Pfam" id="PF26272">
    <property type="entry name" value="DUF8073_N"/>
    <property type="match status" value="1"/>
</dbReference>
<feature type="compositionally biased region" description="Polar residues" evidence="1">
    <location>
        <begin position="204"/>
        <end position="219"/>
    </location>
</feature>
<feature type="domain" description="DUF8073" evidence="3">
    <location>
        <begin position="115"/>
        <end position="155"/>
    </location>
</feature>
<reference evidence="5 6" key="1">
    <citation type="submission" date="2016-10" db="EMBL/GenBank/DDBJ databases">
        <authorList>
            <person name="de Groot N.N."/>
        </authorList>
    </citation>
    <scope>NUCLEOTIDE SEQUENCE [LARGE SCALE GENOMIC DNA]</scope>
    <source>
        <strain evidence="5 6">DSM 22187</strain>
    </source>
</reference>
<organism evidence="5 6">
    <name type="scientific">Halohasta litchfieldiae</name>
    <dbReference type="NCBI Taxonomy" id="1073996"/>
    <lineage>
        <taxon>Archaea</taxon>
        <taxon>Methanobacteriati</taxon>
        <taxon>Methanobacteriota</taxon>
        <taxon>Stenosarchaea group</taxon>
        <taxon>Halobacteria</taxon>
        <taxon>Halobacteriales</taxon>
        <taxon>Haloferacaceae</taxon>
        <taxon>Halohasta</taxon>
    </lineage>
</organism>
<protein>
    <submittedName>
        <fullName evidence="5">Uncharacterized protein</fullName>
    </submittedName>
</protein>
<dbReference type="Pfam" id="PF26270">
    <property type="entry name" value="DUF8073_C"/>
    <property type="match status" value="1"/>
</dbReference>
<dbReference type="InterPro" id="IPR058811">
    <property type="entry name" value="DUF8073_N"/>
</dbReference>
<dbReference type="STRING" id="1073996.SAMN05444271_11870"/>
<dbReference type="InterPro" id="IPR058809">
    <property type="entry name" value="DUF8073_M"/>
</dbReference>
<gene>
    <name evidence="5" type="ORF">SAMN05444271_11870</name>
</gene>
<accession>A0A2H4Q4R9</accession>
<name>A0A1H6VZN1_9EURY</name>
<dbReference type="RefSeq" id="WP_143054158.1">
    <property type="nucleotide sequence ID" value="NZ_CP024845.1"/>
</dbReference>
<feature type="region of interest" description="Disordered" evidence="1">
    <location>
        <begin position="86"/>
        <end position="109"/>
    </location>
</feature>
<sequence>MVASNSFKELSEVLARLESSGTTVQHAEMDQDLLNTDGEVTAELAVTVPILTDEEMGEVVSINAKDATIEDGDVAVDLTVTVSADGSKHTENAGTPRETLATTSSQSNVETVPAYKNPDALQAVYEQYSSFPKMTEALGVDVTSETVRRHMIEYDIHDPDDTRPKSYIDARAPKETDDDTDTGSSSTPATASTETEPPADTDPETSVLTTDEQTNTSSGVDDDVATQEATSAVTDGGNITVDSLNKQSPFATAQVRDVVTESSTQQCGDPTMRSDIDLPETLTVAELADAINQSQTVHGVTQHIGMNRSAAKQFLQEFGLIDFVSHRLAADQITVSPNEVVRRINAAGQ</sequence>
<keyword evidence="6" id="KW-1185">Reference proteome</keyword>
<feature type="region of interest" description="Disordered" evidence="1">
    <location>
        <begin position="172"/>
        <end position="224"/>
    </location>
</feature>
<evidence type="ECO:0000313" key="5">
    <source>
        <dbReference type="EMBL" id="SEJ06030.1"/>
    </source>
</evidence>
<feature type="domain" description="DUF8073" evidence="2">
    <location>
        <begin position="285"/>
        <end position="347"/>
    </location>
</feature>
<evidence type="ECO:0000259" key="4">
    <source>
        <dbReference type="Pfam" id="PF26272"/>
    </source>
</evidence>
<dbReference type="GeneID" id="35003408"/>
<feature type="compositionally biased region" description="Polar residues" evidence="1">
    <location>
        <begin position="100"/>
        <end position="109"/>
    </location>
</feature>
<proteinExistence type="predicted"/>
<evidence type="ECO:0000259" key="3">
    <source>
        <dbReference type="Pfam" id="PF26271"/>
    </source>
</evidence>
<evidence type="ECO:0000256" key="1">
    <source>
        <dbReference type="SAM" id="MobiDB-lite"/>
    </source>
</evidence>
<feature type="compositionally biased region" description="Low complexity" evidence="1">
    <location>
        <begin position="182"/>
        <end position="196"/>
    </location>
</feature>
<evidence type="ECO:0000259" key="2">
    <source>
        <dbReference type="Pfam" id="PF26270"/>
    </source>
</evidence>
<evidence type="ECO:0000313" key="6">
    <source>
        <dbReference type="Proteomes" id="UP000198888"/>
    </source>
</evidence>
<dbReference type="Pfam" id="PF26271">
    <property type="entry name" value="DUF8073_M"/>
    <property type="match status" value="1"/>
</dbReference>
<feature type="domain" description="DUF8073" evidence="4">
    <location>
        <begin position="4"/>
        <end position="94"/>
    </location>
</feature>
<dbReference type="KEGG" id="hae:halTADL_2638"/>
<accession>A0A1H6VZN1</accession>
<dbReference type="EMBL" id="FNYR01000018">
    <property type="protein sequence ID" value="SEJ06030.1"/>
    <property type="molecule type" value="Genomic_DNA"/>
</dbReference>
<dbReference type="AlphaFoldDB" id="A0A1H6VZN1"/>
<dbReference type="OrthoDB" id="238089at2157"/>